<feature type="transmembrane region" description="Helical" evidence="1">
    <location>
        <begin position="59"/>
        <end position="83"/>
    </location>
</feature>
<dbReference type="GO" id="GO:0005886">
    <property type="term" value="C:plasma membrane"/>
    <property type="evidence" value="ECO:0007669"/>
    <property type="project" value="TreeGrafter"/>
</dbReference>
<dbReference type="KEGG" id="palk:PSAKL28_36400"/>
<feature type="transmembrane region" description="Helical" evidence="1">
    <location>
        <begin position="90"/>
        <end position="110"/>
    </location>
</feature>
<dbReference type="RefSeq" id="WP_038613157.1">
    <property type="nucleotide sequence ID" value="NZ_CP009048.1"/>
</dbReference>
<keyword evidence="1" id="KW-0472">Membrane</keyword>
<dbReference type="OrthoDB" id="1118972at2"/>
<keyword evidence="1" id="KW-0812">Transmembrane</keyword>
<dbReference type="eggNOG" id="COG3059">
    <property type="taxonomic scope" value="Bacteria"/>
</dbReference>
<sequence length="159" mass="16980">MTRPAYLDAFVRSSLDITLLRLSLIVIFIGFGYTKWFAYEAQALIPLIDNSPLLSWMHPAFGIQGASYALGVAEWAIGAALLIGFWQPRWAVAGALGSAVTYLTTLTLILSTPGGWESSAGGFPAMGSSTSFLIKDAVLLAASVVLLKHDLQRTCPTTA</sequence>
<evidence type="ECO:0000313" key="3">
    <source>
        <dbReference type="Proteomes" id="UP000028931"/>
    </source>
</evidence>
<dbReference type="PANTHER" id="PTHR40106">
    <property type="entry name" value="INNER MEMBRANE PROTEIN RCLC"/>
    <property type="match status" value="1"/>
</dbReference>
<feature type="transmembrane region" description="Helical" evidence="1">
    <location>
        <begin position="130"/>
        <end position="147"/>
    </location>
</feature>
<dbReference type="Proteomes" id="UP000028931">
    <property type="component" value="Chromosome"/>
</dbReference>
<gene>
    <name evidence="2" type="ORF">PSAKL28_36400</name>
</gene>
<dbReference type="Pfam" id="PF04224">
    <property type="entry name" value="DUF417"/>
    <property type="match status" value="1"/>
</dbReference>
<dbReference type="EMBL" id="CP009048">
    <property type="protein sequence ID" value="AIL62792.1"/>
    <property type="molecule type" value="Genomic_DNA"/>
</dbReference>
<dbReference type="AlphaFoldDB" id="A0A077FBM2"/>
<dbReference type="PIRSF" id="PIRSF028065">
    <property type="entry name" value="UCP028065"/>
    <property type="match status" value="1"/>
</dbReference>
<dbReference type="HOGENOM" id="CLU_102847_1_1_6"/>
<dbReference type="PANTHER" id="PTHR40106:SF1">
    <property type="entry name" value="INNER MEMBRANE PROTEIN RCLC"/>
    <property type="match status" value="1"/>
</dbReference>
<proteinExistence type="predicted"/>
<reference evidence="2 3" key="1">
    <citation type="submission" date="2014-07" db="EMBL/GenBank/DDBJ databases">
        <authorList>
            <person name="Lee K."/>
            <person name="Lim J.Y."/>
            <person name="Hwang I."/>
        </authorList>
    </citation>
    <scope>NUCLEOTIDE SEQUENCE [LARGE SCALE GENOMIC DNA]</scope>
    <source>
        <strain evidence="2 3">KL28</strain>
    </source>
</reference>
<accession>A0A077FBM2</accession>
<feature type="transmembrane region" description="Helical" evidence="1">
    <location>
        <begin position="20"/>
        <end position="39"/>
    </location>
</feature>
<organism evidence="2 3">
    <name type="scientific">Pseudomonas alkylphenolica</name>
    <dbReference type="NCBI Taxonomy" id="237609"/>
    <lineage>
        <taxon>Bacteria</taxon>
        <taxon>Pseudomonadati</taxon>
        <taxon>Pseudomonadota</taxon>
        <taxon>Gammaproteobacteria</taxon>
        <taxon>Pseudomonadales</taxon>
        <taxon>Pseudomonadaceae</taxon>
        <taxon>Pseudomonas</taxon>
    </lineage>
</organism>
<evidence type="ECO:0000313" key="2">
    <source>
        <dbReference type="EMBL" id="AIL62792.1"/>
    </source>
</evidence>
<keyword evidence="1" id="KW-1133">Transmembrane helix</keyword>
<dbReference type="GO" id="GO:1901530">
    <property type="term" value="P:response to hypochlorite"/>
    <property type="evidence" value="ECO:0007669"/>
    <property type="project" value="TreeGrafter"/>
</dbReference>
<evidence type="ECO:0000256" key="1">
    <source>
        <dbReference type="SAM" id="Phobius"/>
    </source>
</evidence>
<name>A0A077FBM2_9PSED</name>
<protein>
    <submittedName>
        <fullName evidence="2">Membrane spanning protein</fullName>
    </submittedName>
</protein>
<dbReference type="InterPro" id="IPR007339">
    <property type="entry name" value="RclC-like"/>
</dbReference>
<dbReference type="InterPro" id="IPR016865">
    <property type="entry name" value="RclC"/>
</dbReference>